<keyword evidence="2" id="KW-1185">Reference proteome</keyword>
<organismHost>
    <name type="scientific">Micromonas pusilla</name>
    <name type="common">Picoplanktonic green alga</name>
    <name type="synonym">Chromulina pusilla</name>
    <dbReference type="NCBI Taxonomy" id="38833"/>
</organismHost>
<reference evidence="1 2" key="1">
    <citation type="submission" date="2010-12" db="EMBL/GenBank/DDBJ databases">
        <title>The Genome Sequence of Micromonas pusilla virus SP1.</title>
        <authorList>
            <consortium name="The Broad Institute Genome Sequencing Platform"/>
            <person name="Henn M.R."/>
            <person name="Suttle C."/>
            <person name="Winget D."/>
            <person name="Chan A."/>
            <person name="Levin J."/>
            <person name="Malboeuf C."/>
            <person name="Casali M."/>
            <person name="Russ C."/>
            <person name="Lennon N."/>
            <person name="Chapman S.B."/>
            <person name="Erlich R."/>
            <person name="Young S.K."/>
            <person name="Yandava C."/>
            <person name="Zeng Q."/>
            <person name="Alvarado L."/>
            <person name="Anderson S."/>
            <person name="Berlin A."/>
            <person name="Chen Z."/>
            <person name="Freedman E."/>
            <person name="Gellesch M."/>
            <person name="Goldberg J."/>
            <person name="Green L."/>
            <person name="Griggs A."/>
            <person name="Gujja S."/>
            <person name="Heilman E.R."/>
            <person name="Heiman D."/>
            <person name="Hollinger A."/>
            <person name="Howarth C."/>
            <person name="Larson L."/>
            <person name="Mehta T."/>
            <person name="Pearson M."/>
            <person name="Roberts A."/>
            <person name="Ryan E."/>
            <person name="Saif S."/>
            <person name="Shea T."/>
            <person name="Shenoy N."/>
            <person name="Sisk P."/>
            <person name="Stolte C."/>
            <person name="Sykes S."/>
            <person name="White J."/>
            <person name="Haas B."/>
            <person name="Nusbaum C."/>
            <person name="Birren B."/>
        </authorList>
    </citation>
    <scope>NUCLEOTIDE SEQUENCE [LARGE SCALE GENOMIC DNA]</scope>
    <source>
        <strain evidence="1 2">SP1</strain>
    </source>
</reference>
<dbReference type="EMBL" id="JF974320">
    <property type="protein sequence ID" value="AET84937.1"/>
    <property type="molecule type" value="Genomic_DNA"/>
</dbReference>
<sequence length="193" mass="22584">MIVPLVALCLFKFGLIPRTEPYVIKKFRLRDLKQLPRDWEDDKMTAKSVISTINDFSKAYYASSFEPVFTIRGMKPIESIFREYIGGDTGKDLLLISKRCVSDALVKEFNLQEIKSMLENWKGENIDEVRTLLSHYMYKLESFTEQEEEELKLTGFFTGLDDVIESFLGENNYKTLEIMILFFEKIDELKCLI</sequence>
<evidence type="ECO:0000313" key="1">
    <source>
        <dbReference type="EMBL" id="AET84937.1"/>
    </source>
</evidence>
<proteinExistence type="predicted"/>
<accession>G9E6B0</accession>
<dbReference type="Proteomes" id="UP000232710">
    <property type="component" value="Segment"/>
</dbReference>
<organism evidence="1 2">
    <name type="scientific">Micromonas pusilla virus SP1</name>
    <name type="common">MpV-SP1</name>
    <dbReference type="NCBI Taxonomy" id="373996"/>
    <lineage>
        <taxon>Viruses</taxon>
        <taxon>Varidnaviria</taxon>
        <taxon>Bamfordvirae</taxon>
        <taxon>Nucleocytoviricota</taxon>
        <taxon>Megaviricetes</taxon>
        <taxon>Algavirales</taxon>
        <taxon>Phycodnaviridae</taxon>
        <taxon>Prasinovirus</taxon>
        <taxon>Prasinovirus micromonas</taxon>
    </lineage>
</organism>
<name>G9E6B0_MPSP1</name>
<evidence type="ECO:0000313" key="2">
    <source>
        <dbReference type="Proteomes" id="UP000232710"/>
    </source>
</evidence>
<gene>
    <name evidence="1" type="ORF">MPXG_00139</name>
</gene>
<protein>
    <submittedName>
        <fullName evidence="1">Uncharacterized protein</fullName>
    </submittedName>
</protein>